<evidence type="ECO:0000256" key="1">
    <source>
        <dbReference type="SAM" id="Phobius"/>
    </source>
</evidence>
<dbReference type="AlphaFoldDB" id="A0A0E9TFX8"/>
<feature type="transmembrane region" description="Helical" evidence="1">
    <location>
        <begin position="15"/>
        <end position="40"/>
    </location>
</feature>
<keyword evidence="1" id="KW-0472">Membrane</keyword>
<organism evidence="2">
    <name type="scientific">Anguilla anguilla</name>
    <name type="common">European freshwater eel</name>
    <name type="synonym">Muraena anguilla</name>
    <dbReference type="NCBI Taxonomy" id="7936"/>
    <lineage>
        <taxon>Eukaryota</taxon>
        <taxon>Metazoa</taxon>
        <taxon>Chordata</taxon>
        <taxon>Craniata</taxon>
        <taxon>Vertebrata</taxon>
        <taxon>Euteleostomi</taxon>
        <taxon>Actinopterygii</taxon>
        <taxon>Neopterygii</taxon>
        <taxon>Teleostei</taxon>
        <taxon>Anguilliformes</taxon>
        <taxon>Anguillidae</taxon>
        <taxon>Anguilla</taxon>
    </lineage>
</organism>
<reference evidence="2" key="1">
    <citation type="submission" date="2014-11" db="EMBL/GenBank/DDBJ databases">
        <authorList>
            <person name="Amaro Gonzalez C."/>
        </authorList>
    </citation>
    <scope>NUCLEOTIDE SEQUENCE</scope>
</reference>
<protein>
    <submittedName>
        <fullName evidence="2">Uncharacterized protein</fullName>
    </submittedName>
</protein>
<sequence length="57" mass="6551">MYSQHLNVSIFPPLILPLLSLLLLCTLFQIFSYLFSLLMLARISNLSRHLTLPHLSP</sequence>
<dbReference type="EMBL" id="GBXM01056782">
    <property type="protein sequence ID" value="JAH51795.1"/>
    <property type="molecule type" value="Transcribed_RNA"/>
</dbReference>
<proteinExistence type="predicted"/>
<keyword evidence="1" id="KW-1133">Transmembrane helix</keyword>
<reference evidence="2" key="2">
    <citation type="journal article" date="2015" name="Fish Shellfish Immunol.">
        <title>Early steps in the European eel (Anguilla anguilla)-Vibrio vulnificus interaction in the gills: Role of the RtxA13 toxin.</title>
        <authorList>
            <person name="Callol A."/>
            <person name="Pajuelo D."/>
            <person name="Ebbesson L."/>
            <person name="Teles M."/>
            <person name="MacKenzie S."/>
            <person name="Amaro C."/>
        </authorList>
    </citation>
    <scope>NUCLEOTIDE SEQUENCE</scope>
</reference>
<keyword evidence="1" id="KW-0812">Transmembrane</keyword>
<name>A0A0E9TFX8_ANGAN</name>
<accession>A0A0E9TFX8</accession>
<evidence type="ECO:0000313" key="2">
    <source>
        <dbReference type="EMBL" id="JAH51795.1"/>
    </source>
</evidence>